<dbReference type="Proteomes" id="UP001196408">
    <property type="component" value="Unassembled WGS sequence"/>
</dbReference>
<reference evidence="2" key="1">
    <citation type="submission" date="2021-06" db="EMBL/GenBank/DDBJ databases">
        <title>Collection of gut derived symbiotic bacterial strains cultured from healthy donors.</title>
        <authorList>
            <person name="Lin H."/>
            <person name="Littmann E."/>
            <person name="Pamer E.G."/>
        </authorList>
    </citation>
    <scope>NUCLEOTIDE SEQUENCE</scope>
    <source>
        <strain evidence="2">MSK.21.82</strain>
    </source>
</reference>
<evidence type="ECO:0000313" key="3">
    <source>
        <dbReference type="Proteomes" id="UP001196408"/>
    </source>
</evidence>
<dbReference type="GO" id="GO:0006313">
    <property type="term" value="P:DNA transposition"/>
    <property type="evidence" value="ECO:0007669"/>
    <property type="project" value="InterPro"/>
</dbReference>
<gene>
    <name evidence="2" type="ORF">KSV97_10330</name>
</gene>
<dbReference type="RefSeq" id="WP_217748253.1">
    <property type="nucleotide sequence ID" value="NZ_JAHOEC010000096.1"/>
</dbReference>
<dbReference type="Pfam" id="PF01797">
    <property type="entry name" value="Y1_Tnp"/>
    <property type="match status" value="1"/>
</dbReference>
<dbReference type="GO" id="GO:0003677">
    <property type="term" value="F:DNA binding"/>
    <property type="evidence" value="ECO:0007669"/>
    <property type="project" value="InterPro"/>
</dbReference>
<name>A0AAW4MTB7_9FIRM</name>
<dbReference type="AlphaFoldDB" id="A0AAW4MTB7"/>
<dbReference type="GO" id="GO:0004803">
    <property type="term" value="F:transposase activity"/>
    <property type="evidence" value="ECO:0007669"/>
    <property type="project" value="InterPro"/>
</dbReference>
<dbReference type="InterPro" id="IPR002686">
    <property type="entry name" value="Transposase_17"/>
</dbReference>
<evidence type="ECO:0000313" key="2">
    <source>
        <dbReference type="EMBL" id="MBV3383596.1"/>
    </source>
</evidence>
<sequence length="53" mass="6005">MKPDHIHVFVDVPQTAASCYVVRTFKDISAIELFKAFPQLIPFYAGCGILCFR</sequence>
<organism evidence="2 3">
    <name type="scientific">Catenibacterium mitsuokai</name>
    <dbReference type="NCBI Taxonomy" id="100886"/>
    <lineage>
        <taxon>Bacteria</taxon>
        <taxon>Bacillati</taxon>
        <taxon>Bacillota</taxon>
        <taxon>Erysipelotrichia</taxon>
        <taxon>Erysipelotrichales</taxon>
        <taxon>Coprobacillaceae</taxon>
        <taxon>Catenibacterium</taxon>
    </lineage>
</organism>
<proteinExistence type="predicted"/>
<protein>
    <submittedName>
        <fullName evidence="2">Transposase</fullName>
    </submittedName>
</protein>
<dbReference type="GeneID" id="301324189"/>
<dbReference type="EMBL" id="JAHOEF010000095">
    <property type="protein sequence ID" value="MBV3383596.1"/>
    <property type="molecule type" value="Genomic_DNA"/>
</dbReference>
<accession>A0AAW4MTB7</accession>
<evidence type="ECO:0000259" key="1">
    <source>
        <dbReference type="Pfam" id="PF01797"/>
    </source>
</evidence>
<comment type="caution">
    <text evidence="2">The sequence shown here is derived from an EMBL/GenBank/DDBJ whole genome shotgun (WGS) entry which is preliminary data.</text>
</comment>
<feature type="domain" description="Transposase IS200-like" evidence="1">
    <location>
        <begin position="2"/>
        <end position="41"/>
    </location>
</feature>